<evidence type="ECO:0000256" key="1">
    <source>
        <dbReference type="ARBA" id="ARBA00004123"/>
    </source>
</evidence>
<sequence>MSLLSSSEAQSFNAFLSSVDHTNDAEISPELLEQISIAKGRHALAKATKDLMSLGNRAHGSSKTRSGASSRSAGAGVGPGAAGPSHWPSFSPDPNGGDARSPRSFDQSMTPHELAAYPMPAHSQSQPSIHSLTSGSPPYTLPPLNGGLSPPDDGFDTPHRSSLNSTPSAPSVLDHPTGSSSKRPFPDDSEPSSSKRAKQSAPREKQRRQSSASASSANKQAKPTLLTPAEKRANHIQSEQKRRANIRRGYEALCAAVPALREALAQEEANGGGEAESSAKGRKRRKKIEDNALDGRAGPKSENVVLQKTIDYIRALLDDREALFSRLQNARHVLGEGHPALVLTSELRDISGVPLWDREWNGGTGIDEGADDDDGDEFGGSEDEG</sequence>
<feature type="region of interest" description="Disordered" evidence="6">
    <location>
        <begin position="55"/>
        <end position="243"/>
    </location>
</feature>
<feature type="compositionally biased region" description="Low complexity" evidence="6">
    <location>
        <begin position="61"/>
        <end position="74"/>
    </location>
</feature>
<dbReference type="InterPro" id="IPR036638">
    <property type="entry name" value="HLH_DNA-bd_sf"/>
</dbReference>
<feature type="region of interest" description="Disordered" evidence="6">
    <location>
        <begin position="359"/>
        <end position="385"/>
    </location>
</feature>
<protein>
    <recommendedName>
        <fullName evidence="7">BHLH domain-containing protein</fullName>
    </recommendedName>
</protein>
<reference evidence="8 9" key="1">
    <citation type="journal article" date="2021" name="Environ. Microbiol.">
        <title>Gene family expansions and transcriptome signatures uncover fungal adaptations to wood decay.</title>
        <authorList>
            <person name="Hage H."/>
            <person name="Miyauchi S."/>
            <person name="Viragh M."/>
            <person name="Drula E."/>
            <person name="Min B."/>
            <person name="Chaduli D."/>
            <person name="Navarro D."/>
            <person name="Favel A."/>
            <person name="Norest M."/>
            <person name="Lesage-Meessen L."/>
            <person name="Balint B."/>
            <person name="Merenyi Z."/>
            <person name="de Eugenio L."/>
            <person name="Morin E."/>
            <person name="Martinez A.T."/>
            <person name="Baldrian P."/>
            <person name="Stursova M."/>
            <person name="Martinez M.J."/>
            <person name="Novotny C."/>
            <person name="Magnuson J.K."/>
            <person name="Spatafora J.W."/>
            <person name="Maurice S."/>
            <person name="Pangilinan J."/>
            <person name="Andreopoulos W."/>
            <person name="LaButti K."/>
            <person name="Hundley H."/>
            <person name="Na H."/>
            <person name="Kuo A."/>
            <person name="Barry K."/>
            <person name="Lipzen A."/>
            <person name="Henrissat B."/>
            <person name="Riley R."/>
            <person name="Ahrendt S."/>
            <person name="Nagy L.G."/>
            <person name="Grigoriev I.V."/>
            <person name="Martin F."/>
            <person name="Rosso M.N."/>
        </authorList>
    </citation>
    <scope>NUCLEOTIDE SEQUENCE [LARGE SCALE GENOMIC DNA]</scope>
    <source>
        <strain evidence="8 9">CIRM-BRFM 1785</strain>
    </source>
</reference>
<dbReference type="PANTHER" id="PTHR15741">
    <property type="entry name" value="BASIC HELIX-LOOP-HELIX ZIP TRANSCRIPTION FACTOR"/>
    <property type="match status" value="1"/>
</dbReference>
<accession>A0ABQ8KK71</accession>
<name>A0ABQ8KK71_9APHY</name>
<gene>
    <name evidence="8" type="ORF">C8Q71DRAFT_856487</name>
</gene>
<dbReference type="EMBL" id="JADCUA010000007">
    <property type="protein sequence ID" value="KAH9838547.1"/>
    <property type="molecule type" value="Genomic_DNA"/>
</dbReference>
<evidence type="ECO:0000256" key="5">
    <source>
        <dbReference type="ARBA" id="ARBA00023242"/>
    </source>
</evidence>
<evidence type="ECO:0000256" key="2">
    <source>
        <dbReference type="ARBA" id="ARBA00023015"/>
    </source>
</evidence>
<keyword evidence="4" id="KW-0804">Transcription</keyword>
<feature type="domain" description="BHLH" evidence="7">
    <location>
        <begin position="230"/>
        <end position="316"/>
    </location>
</feature>
<dbReference type="Gene3D" id="4.10.280.10">
    <property type="entry name" value="Helix-loop-helix DNA-binding domain"/>
    <property type="match status" value="1"/>
</dbReference>
<feature type="compositionally biased region" description="Acidic residues" evidence="6">
    <location>
        <begin position="368"/>
        <end position="385"/>
    </location>
</feature>
<dbReference type="InterPro" id="IPR052207">
    <property type="entry name" value="Max-like/E-box_TFs"/>
</dbReference>
<evidence type="ECO:0000256" key="3">
    <source>
        <dbReference type="ARBA" id="ARBA00023125"/>
    </source>
</evidence>
<comment type="caution">
    <text evidence="8">The sequence shown here is derived from an EMBL/GenBank/DDBJ whole genome shotgun (WGS) entry which is preliminary data.</text>
</comment>
<keyword evidence="3" id="KW-0238">DNA-binding</keyword>
<feature type="compositionally biased region" description="Basic and acidic residues" evidence="6">
    <location>
        <begin position="229"/>
        <end position="242"/>
    </location>
</feature>
<evidence type="ECO:0000313" key="8">
    <source>
        <dbReference type="EMBL" id="KAH9838547.1"/>
    </source>
</evidence>
<dbReference type="RefSeq" id="XP_047780462.1">
    <property type="nucleotide sequence ID" value="XM_047927305.1"/>
</dbReference>
<dbReference type="InterPro" id="IPR011598">
    <property type="entry name" value="bHLH_dom"/>
</dbReference>
<keyword evidence="5" id="KW-0539">Nucleus</keyword>
<dbReference type="PANTHER" id="PTHR15741:SF27">
    <property type="entry name" value="TRANSCRIPTION FACTOR AP-4"/>
    <property type="match status" value="1"/>
</dbReference>
<feature type="region of interest" description="Disordered" evidence="6">
    <location>
        <begin position="267"/>
        <end position="298"/>
    </location>
</feature>
<dbReference type="SUPFAM" id="SSF47459">
    <property type="entry name" value="HLH, helix-loop-helix DNA-binding domain"/>
    <property type="match status" value="1"/>
</dbReference>
<dbReference type="GeneID" id="72008037"/>
<comment type="subcellular location">
    <subcellularLocation>
        <location evidence="1">Nucleus</location>
    </subcellularLocation>
</comment>
<evidence type="ECO:0000313" key="9">
    <source>
        <dbReference type="Proteomes" id="UP000814176"/>
    </source>
</evidence>
<proteinExistence type="predicted"/>
<dbReference type="Proteomes" id="UP000814176">
    <property type="component" value="Unassembled WGS sequence"/>
</dbReference>
<feature type="compositionally biased region" description="Polar residues" evidence="6">
    <location>
        <begin position="160"/>
        <end position="169"/>
    </location>
</feature>
<dbReference type="PROSITE" id="PS50888">
    <property type="entry name" value="BHLH"/>
    <property type="match status" value="1"/>
</dbReference>
<evidence type="ECO:0000259" key="7">
    <source>
        <dbReference type="PROSITE" id="PS50888"/>
    </source>
</evidence>
<feature type="compositionally biased region" description="Polar residues" evidence="6">
    <location>
        <begin position="122"/>
        <end position="137"/>
    </location>
</feature>
<keyword evidence="9" id="KW-1185">Reference proteome</keyword>
<organism evidence="8 9">
    <name type="scientific">Rhodofomes roseus</name>
    <dbReference type="NCBI Taxonomy" id="34475"/>
    <lineage>
        <taxon>Eukaryota</taxon>
        <taxon>Fungi</taxon>
        <taxon>Dikarya</taxon>
        <taxon>Basidiomycota</taxon>
        <taxon>Agaricomycotina</taxon>
        <taxon>Agaricomycetes</taxon>
        <taxon>Polyporales</taxon>
        <taxon>Rhodofomes</taxon>
    </lineage>
</organism>
<evidence type="ECO:0000256" key="4">
    <source>
        <dbReference type="ARBA" id="ARBA00023163"/>
    </source>
</evidence>
<evidence type="ECO:0000256" key="6">
    <source>
        <dbReference type="SAM" id="MobiDB-lite"/>
    </source>
</evidence>
<keyword evidence="2" id="KW-0805">Transcription regulation</keyword>